<dbReference type="InterPro" id="IPR004370">
    <property type="entry name" value="4-OT-like_dom"/>
</dbReference>
<dbReference type="NCBIfam" id="TIGR00013">
    <property type="entry name" value="taut"/>
    <property type="match status" value="1"/>
</dbReference>
<sequence>MPFINVNITKGATNEQKAELIEGITDLMVKILDKNPFSTHVIINEVETENWGIAGRSVKKLREEGKTANISKK</sequence>
<dbReference type="OrthoDB" id="9799841at2"/>
<dbReference type="AlphaFoldDB" id="A0A1M6BT31"/>
<proteinExistence type="inferred from homology"/>
<dbReference type="PANTHER" id="PTHR35530">
    <property type="entry name" value="TAUTOMERASE-RELATED"/>
    <property type="match status" value="1"/>
</dbReference>
<evidence type="ECO:0000259" key="5">
    <source>
        <dbReference type="Pfam" id="PF01361"/>
    </source>
</evidence>
<evidence type="ECO:0000256" key="2">
    <source>
        <dbReference type="ARBA" id="ARBA00023235"/>
    </source>
</evidence>
<name>A0A1M6BT31_MALRU</name>
<gene>
    <name evidence="6" type="ORF">SAMN02745165_00289</name>
</gene>
<comment type="similarity">
    <text evidence="1 4">Belongs to the 4-oxalocrotonate tautomerase family.</text>
</comment>
<evidence type="ECO:0000256" key="3">
    <source>
        <dbReference type="PIRSR" id="PIRSR618191-1"/>
    </source>
</evidence>
<reference evidence="6 7" key="1">
    <citation type="submission" date="2016-11" db="EMBL/GenBank/DDBJ databases">
        <authorList>
            <person name="Jaros S."/>
            <person name="Januszkiewicz K."/>
            <person name="Wedrychowicz H."/>
        </authorList>
    </citation>
    <scope>NUCLEOTIDE SEQUENCE [LARGE SCALE GENOMIC DNA]</scope>
    <source>
        <strain evidence="6 7">DSM 5091</strain>
    </source>
</reference>
<dbReference type="InterPro" id="IPR014347">
    <property type="entry name" value="Tautomerase/MIF_sf"/>
</dbReference>
<protein>
    <recommendedName>
        <fullName evidence="4">Tautomerase</fullName>
        <ecNumber evidence="4">5.3.2.-</ecNumber>
    </recommendedName>
</protein>
<dbReference type="EMBL" id="FQZT01000001">
    <property type="protein sequence ID" value="SHI51841.1"/>
    <property type="molecule type" value="Genomic_DNA"/>
</dbReference>
<dbReference type="SUPFAM" id="SSF55331">
    <property type="entry name" value="Tautomerase/MIF"/>
    <property type="match status" value="1"/>
</dbReference>
<dbReference type="STRING" id="1122189.SAMN02745165_00289"/>
<evidence type="ECO:0000313" key="6">
    <source>
        <dbReference type="EMBL" id="SHI51841.1"/>
    </source>
</evidence>
<dbReference type="Pfam" id="PF01361">
    <property type="entry name" value="Tautomerase"/>
    <property type="match status" value="1"/>
</dbReference>
<feature type="domain" description="4-oxalocrotonate tautomerase-like" evidence="5">
    <location>
        <begin position="2"/>
        <end position="60"/>
    </location>
</feature>
<keyword evidence="7" id="KW-1185">Reference proteome</keyword>
<evidence type="ECO:0000256" key="4">
    <source>
        <dbReference type="RuleBase" id="RU362032"/>
    </source>
</evidence>
<evidence type="ECO:0000313" key="7">
    <source>
        <dbReference type="Proteomes" id="UP000184171"/>
    </source>
</evidence>
<dbReference type="CDD" id="cd00491">
    <property type="entry name" value="4Oxalocrotonate_Tautomerase"/>
    <property type="match status" value="1"/>
</dbReference>
<dbReference type="EC" id="5.3.2.-" evidence="4"/>
<feature type="active site" description="Proton acceptor; via imino nitrogen" evidence="3">
    <location>
        <position position="2"/>
    </location>
</feature>
<organism evidence="6 7">
    <name type="scientific">Malonomonas rubra DSM 5091</name>
    <dbReference type="NCBI Taxonomy" id="1122189"/>
    <lineage>
        <taxon>Bacteria</taxon>
        <taxon>Pseudomonadati</taxon>
        <taxon>Thermodesulfobacteriota</taxon>
        <taxon>Desulfuromonadia</taxon>
        <taxon>Desulfuromonadales</taxon>
        <taxon>Geopsychrobacteraceae</taxon>
        <taxon>Malonomonas</taxon>
    </lineage>
</organism>
<dbReference type="PANTHER" id="PTHR35530:SF1">
    <property type="entry name" value="2-HYDROXYMUCONATE TAUTOMERASE"/>
    <property type="match status" value="1"/>
</dbReference>
<evidence type="ECO:0000256" key="1">
    <source>
        <dbReference type="ARBA" id="ARBA00006723"/>
    </source>
</evidence>
<dbReference type="Proteomes" id="UP000184171">
    <property type="component" value="Unassembled WGS sequence"/>
</dbReference>
<dbReference type="RefSeq" id="WP_072904964.1">
    <property type="nucleotide sequence ID" value="NZ_FQZT01000001.1"/>
</dbReference>
<dbReference type="InterPro" id="IPR018191">
    <property type="entry name" value="4-OT"/>
</dbReference>
<keyword evidence="2 4" id="KW-0413">Isomerase</keyword>
<dbReference type="GO" id="GO:0016853">
    <property type="term" value="F:isomerase activity"/>
    <property type="evidence" value="ECO:0007669"/>
    <property type="project" value="UniProtKB-UniRule"/>
</dbReference>
<dbReference type="Gene3D" id="3.30.429.10">
    <property type="entry name" value="Macrophage Migration Inhibitory Factor"/>
    <property type="match status" value="1"/>
</dbReference>
<accession>A0A1M6BT31</accession>